<dbReference type="CDD" id="cd06735">
    <property type="entry name" value="PDZ5_MAGI-1_3-like"/>
    <property type="match status" value="1"/>
</dbReference>
<name>A0A834C399_ORYME</name>
<feature type="compositionally biased region" description="Polar residues" evidence="1">
    <location>
        <begin position="317"/>
        <end position="331"/>
    </location>
</feature>
<evidence type="ECO:0000313" key="3">
    <source>
        <dbReference type="EMBL" id="KAF6721188.1"/>
    </source>
</evidence>
<dbReference type="Pfam" id="PF00595">
    <property type="entry name" value="PDZ"/>
    <property type="match status" value="2"/>
</dbReference>
<keyword evidence="3" id="KW-0418">Kinase</keyword>
<dbReference type="GO" id="GO:0005911">
    <property type="term" value="C:cell-cell junction"/>
    <property type="evidence" value="ECO:0007669"/>
    <property type="project" value="TreeGrafter"/>
</dbReference>
<accession>A0A834C399</accession>
<dbReference type="GO" id="GO:0016301">
    <property type="term" value="F:kinase activity"/>
    <property type="evidence" value="ECO:0007669"/>
    <property type="project" value="UniProtKB-KW"/>
</dbReference>
<feature type="domain" description="PDZ" evidence="2">
    <location>
        <begin position="192"/>
        <end position="273"/>
    </location>
</feature>
<gene>
    <name evidence="3" type="ORF">FQA47_021418</name>
</gene>
<dbReference type="AlphaFoldDB" id="A0A834C399"/>
<feature type="compositionally biased region" description="Polar residues" evidence="1">
    <location>
        <begin position="472"/>
        <end position="483"/>
    </location>
</feature>
<dbReference type="GO" id="GO:0007165">
    <property type="term" value="P:signal transduction"/>
    <property type="evidence" value="ECO:0007669"/>
    <property type="project" value="TreeGrafter"/>
</dbReference>
<keyword evidence="3" id="KW-0808">Transferase</keyword>
<evidence type="ECO:0000259" key="2">
    <source>
        <dbReference type="PROSITE" id="PS50106"/>
    </source>
</evidence>
<dbReference type="CDD" id="cd06734">
    <property type="entry name" value="PDZ4_MAGI-1_3-like"/>
    <property type="match status" value="1"/>
</dbReference>
<dbReference type="PANTHER" id="PTHR10316:SF41">
    <property type="entry name" value="MAGI FAMILY MEMBER, X-LINKED A-RELATED"/>
    <property type="match status" value="1"/>
</dbReference>
<dbReference type="Gene3D" id="2.30.42.10">
    <property type="match status" value="3"/>
</dbReference>
<feature type="compositionally biased region" description="Pro residues" evidence="1">
    <location>
        <begin position="289"/>
        <end position="301"/>
    </location>
</feature>
<dbReference type="Proteomes" id="UP000646548">
    <property type="component" value="Unassembled WGS sequence"/>
</dbReference>
<dbReference type="EMBL" id="WKFB01000500">
    <property type="protein sequence ID" value="KAF6721188.1"/>
    <property type="molecule type" value="Genomic_DNA"/>
</dbReference>
<dbReference type="InterPro" id="IPR001478">
    <property type="entry name" value="PDZ"/>
</dbReference>
<evidence type="ECO:0000313" key="4">
    <source>
        <dbReference type="Proteomes" id="UP000646548"/>
    </source>
</evidence>
<feature type="region of interest" description="Disordered" evidence="1">
    <location>
        <begin position="1"/>
        <end position="46"/>
    </location>
</feature>
<proteinExistence type="predicted"/>
<sequence length="626" mass="67615">MEPGVALDANGNATAFASKPPPPYRRSSITNAGCSSPARPPRSHRSLARLQSLDPTLASQSDSEVVSHRASVIRNHNNNSLSTPPHLLRYGTSKSSESDLSTCTLPGTRLPMPESPHRPSSSPGGRAYAHLFRGHSSHLRPLSNPESPLHRGSEWFPQQHQPHLPAPVIYPPPGATSLGSGFGGLSGGELVPVALAQTEGDRGLGFSVTAGGPGGRVTVVDRVWDRKQCNSLQPGDAIVKINGADVQSLNFTQIDSILQEHAKQGEVILLVYRGGIYHSSVSPASIRRLPPPLLRPPPPPDASESFSAYPEALPLPRTSNSPAPSPTHSSLIQSTSFLESIPVTLTMDPKDWIDIGLEDEAAGISVPDASLEKRSEQSRPLRGLEVVLRRKPGEGFGFVIASQDLEHGKAASLLPHRFVTVRRGSPAAKSGQIRPGDRLEAVEGRSVVTLPHRELAQILRRAGNTLRLTIVPRTSTHSTNFTEPTDHEHRSRRGQRSRPKRDSRYYSVDLDRGPSGFGFSLRGGSEYNMGLYVLGLMEGGPASRSQKIQVSDQLVEINGNSTAGMTHSQAVEQIRRGGQRIHLVLKRGNGYVPDYVELSSLSLCMTNSKLGEPCFYVIGRTENTRP</sequence>
<feature type="compositionally biased region" description="Polar residues" evidence="1">
    <location>
        <begin position="92"/>
        <end position="105"/>
    </location>
</feature>
<evidence type="ECO:0000256" key="1">
    <source>
        <dbReference type="SAM" id="MobiDB-lite"/>
    </source>
</evidence>
<dbReference type="FunFam" id="2.30.42.10:FF:000288">
    <property type="entry name" value="MAGI family member, X-linked a"/>
    <property type="match status" value="1"/>
</dbReference>
<feature type="region of interest" description="Disordered" evidence="1">
    <location>
        <begin position="287"/>
        <end position="331"/>
    </location>
</feature>
<dbReference type="PROSITE" id="PS50106">
    <property type="entry name" value="PDZ"/>
    <property type="match status" value="3"/>
</dbReference>
<dbReference type="FunFam" id="2.30.42.10:FF:000249">
    <property type="entry name" value="membrane-associated guanylate kinase, WW and PDZ domain-containing protein 1-like isoform X2"/>
    <property type="match status" value="1"/>
</dbReference>
<feature type="region of interest" description="Disordered" evidence="1">
    <location>
        <begin position="75"/>
        <end position="172"/>
    </location>
</feature>
<feature type="compositionally biased region" description="Basic residues" evidence="1">
    <location>
        <begin position="490"/>
        <end position="499"/>
    </location>
</feature>
<feature type="region of interest" description="Disordered" evidence="1">
    <location>
        <begin position="471"/>
        <end position="507"/>
    </location>
</feature>
<dbReference type="PANTHER" id="PTHR10316">
    <property type="entry name" value="MEMBRANE ASSOCIATED GUANYLATE KINASE-RELATED"/>
    <property type="match status" value="1"/>
</dbReference>
<dbReference type="SUPFAM" id="SSF50156">
    <property type="entry name" value="PDZ domain-like"/>
    <property type="match status" value="3"/>
</dbReference>
<feature type="domain" description="PDZ" evidence="2">
    <location>
        <begin position="507"/>
        <end position="589"/>
    </location>
</feature>
<comment type="caution">
    <text evidence="3">The sequence shown here is derived from an EMBL/GenBank/DDBJ whole genome shotgun (WGS) entry which is preliminary data.</text>
</comment>
<reference evidence="3" key="1">
    <citation type="journal article" name="BMC Genomics">
        <title>Long-read sequencing and de novo genome assembly of marine medaka (Oryzias melastigma).</title>
        <authorList>
            <person name="Liang P."/>
            <person name="Saqib H.S.A."/>
            <person name="Ni X."/>
            <person name="Shen Y."/>
        </authorList>
    </citation>
    <scope>NUCLEOTIDE SEQUENCE</scope>
    <source>
        <strain evidence="3">Bigg-433</strain>
    </source>
</reference>
<organism evidence="3 4">
    <name type="scientific">Oryzias melastigma</name>
    <name type="common">Marine medaka</name>
    <dbReference type="NCBI Taxonomy" id="30732"/>
    <lineage>
        <taxon>Eukaryota</taxon>
        <taxon>Metazoa</taxon>
        <taxon>Chordata</taxon>
        <taxon>Craniata</taxon>
        <taxon>Vertebrata</taxon>
        <taxon>Euteleostomi</taxon>
        <taxon>Actinopterygii</taxon>
        <taxon>Neopterygii</taxon>
        <taxon>Teleostei</taxon>
        <taxon>Neoteleostei</taxon>
        <taxon>Acanthomorphata</taxon>
        <taxon>Ovalentaria</taxon>
        <taxon>Atherinomorphae</taxon>
        <taxon>Beloniformes</taxon>
        <taxon>Adrianichthyidae</taxon>
        <taxon>Oryziinae</taxon>
        <taxon>Oryzias</taxon>
    </lineage>
</organism>
<feature type="domain" description="PDZ" evidence="2">
    <location>
        <begin position="385"/>
        <end position="474"/>
    </location>
</feature>
<dbReference type="InterPro" id="IPR036034">
    <property type="entry name" value="PDZ_sf"/>
</dbReference>
<dbReference type="GO" id="GO:0005737">
    <property type="term" value="C:cytoplasm"/>
    <property type="evidence" value="ECO:0007669"/>
    <property type="project" value="TreeGrafter"/>
</dbReference>
<protein>
    <submittedName>
        <fullName evidence="3">Membrane-associated guanylate kinase, WW and PDZ domain-containing protein 1</fullName>
    </submittedName>
</protein>
<dbReference type="SMART" id="SM00228">
    <property type="entry name" value="PDZ"/>
    <property type="match status" value="3"/>
</dbReference>